<evidence type="ECO:0000313" key="4">
    <source>
        <dbReference type="Proteomes" id="UP000033071"/>
    </source>
</evidence>
<dbReference type="KEGG" id="mmac:MSMAC_1880"/>
<organism evidence="3 4">
    <name type="scientific">Methanosarcina mazei C16</name>
    <dbReference type="NCBI Taxonomy" id="1434113"/>
    <lineage>
        <taxon>Archaea</taxon>
        <taxon>Methanobacteriati</taxon>
        <taxon>Methanobacteriota</taxon>
        <taxon>Stenosarchaea group</taxon>
        <taxon>Methanomicrobia</taxon>
        <taxon>Methanosarcinales</taxon>
        <taxon>Methanosarcinaceae</taxon>
        <taxon>Methanosarcina</taxon>
    </lineage>
</organism>
<keyword evidence="1" id="KW-1133">Transmembrane helix</keyword>
<protein>
    <recommendedName>
        <fullName evidence="2">PEF-CTERM protein sorting domain-containing protein</fullName>
    </recommendedName>
</protein>
<reference evidence="3 4" key="1">
    <citation type="submission" date="2014-07" db="EMBL/GenBank/DDBJ databases">
        <title>Methanogenic archaea and the global carbon cycle.</title>
        <authorList>
            <person name="Henriksen J.R."/>
            <person name="Luke J."/>
            <person name="Reinhart S."/>
            <person name="Benedict M.N."/>
            <person name="Youngblut N.D."/>
            <person name="Metcalf M.E."/>
            <person name="Whitaker R.J."/>
            <person name="Metcalf W.W."/>
        </authorList>
    </citation>
    <scope>NUCLEOTIDE SEQUENCE [LARGE SCALE GENOMIC DNA]</scope>
    <source>
        <strain evidence="3 4">C16</strain>
    </source>
</reference>
<dbReference type="EMBL" id="CP009514">
    <property type="protein sequence ID" value="AKB71770.1"/>
    <property type="molecule type" value="Genomic_DNA"/>
</dbReference>
<evidence type="ECO:0000259" key="2">
    <source>
        <dbReference type="Pfam" id="PF26596"/>
    </source>
</evidence>
<dbReference type="HOGENOM" id="CLU_1393577_0_0_2"/>
<dbReference type="GeneID" id="68903274"/>
<feature type="domain" description="PEF-CTERM protein sorting" evidence="2">
    <location>
        <begin position="168"/>
        <end position="192"/>
    </location>
</feature>
<dbReference type="PATRIC" id="fig|1434113.4.peg.2351"/>
<keyword evidence="1" id="KW-0472">Membrane</keyword>
<accession>A0A0E3WPU9</accession>
<keyword evidence="1" id="KW-0812">Transmembrane</keyword>
<sequence>MKKILLLLVSGLMIVCMAGSAMADPCHVTFSKYSFGIGSPSGDSTTVTVDQYTIQGARTISVVTSDPSIEAQIIGPDGSTEWASGSNMESLVYSISGTSVGGIIYDGDNVLKSTFTLNVRHKEGTTLKTGYVYIYANEGSGYMPAVATEISGVVTAKDAGSASGTANIPEFPTVALPIAGIIGLLFIFGRKKEGL</sequence>
<dbReference type="Pfam" id="PF26596">
    <property type="entry name" value="PEF-CTERM_ARCH"/>
    <property type="match status" value="1"/>
</dbReference>
<gene>
    <name evidence="3" type="ORF">MSMAC_1880</name>
</gene>
<evidence type="ECO:0000313" key="3">
    <source>
        <dbReference type="EMBL" id="AKB71770.1"/>
    </source>
</evidence>
<dbReference type="NCBIfam" id="TIGR03024">
    <property type="entry name" value="arch_PEF_CTERM"/>
    <property type="match status" value="1"/>
</dbReference>
<dbReference type="RefSeq" id="WP_048042130.1">
    <property type="nucleotide sequence ID" value="NZ_CP009514.1"/>
</dbReference>
<proteinExistence type="predicted"/>
<dbReference type="InterPro" id="IPR017474">
    <property type="entry name" value="PEF_CTERM_C"/>
</dbReference>
<name>A0A0E3WPU9_METMZ</name>
<feature type="transmembrane region" description="Helical" evidence="1">
    <location>
        <begin position="171"/>
        <end position="189"/>
    </location>
</feature>
<dbReference type="Proteomes" id="UP000033071">
    <property type="component" value="Chromosome"/>
</dbReference>
<dbReference type="AlphaFoldDB" id="A0A0E3WPU9"/>
<evidence type="ECO:0000256" key="1">
    <source>
        <dbReference type="SAM" id="Phobius"/>
    </source>
</evidence>